<keyword evidence="5 8" id="KW-1133">Transmembrane helix</keyword>
<dbReference type="InterPro" id="IPR050975">
    <property type="entry name" value="Sleep_regulator"/>
</dbReference>
<evidence type="ECO:0000256" key="3">
    <source>
        <dbReference type="ARBA" id="ARBA00022692"/>
    </source>
</evidence>
<evidence type="ECO:0000313" key="10">
    <source>
        <dbReference type="EMBL" id="KAL3272793.1"/>
    </source>
</evidence>
<keyword evidence="4 9" id="KW-0732">Signal</keyword>
<gene>
    <name evidence="10" type="ORF">HHI36_014253</name>
</gene>
<evidence type="ECO:0000256" key="1">
    <source>
        <dbReference type="ARBA" id="ARBA00004589"/>
    </source>
</evidence>
<accession>A0ABD2N1Y7</accession>
<proteinExistence type="predicted"/>
<comment type="subcellular location">
    <subcellularLocation>
        <location evidence="1">Membrane</location>
        <topology evidence="1">Lipid-anchor</topology>
        <topology evidence="1">GPI-anchor</topology>
    </subcellularLocation>
</comment>
<keyword evidence="2" id="KW-0336">GPI-anchor</keyword>
<feature type="chain" id="PRO_5044764072" description="Protein sleepless" evidence="9">
    <location>
        <begin position="24"/>
        <end position="181"/>
    </location>
</feature>
<evidence type="ECO:0008006" key="12">
    <source>
        <dbReference type="Google" id="ProtNLM"/>
    </source>
</evidence>
<dbReference type="PANTHER" id="PTHR33562">
    <property type="entry name" value="ATILLA, ISOFORM B-RELATED-RELATED"/>
    <property type="match status" value="1"/>
</dbReference>
<evidence type="ECO:0000256" key="2">
    <source>
        <dbReference type="ARBA" id="ARBA00022622"/>
    </source>
</evidence>
<sequence>MNSLRQYLVVISVLFFFSGVSWAAKNCYQCKTGDYGCDNPNVYNATNNITCDNLKPGVLHTYPFGEIMYELKQRTRFNTTAYSYLCATILINNEDYANYSGSSGTYRTCILNSTTNGEQDCKILKGDLKFRGFGNIVKCRTCSDDNCNNITANVFSASPEMKLASVLFYTFFGFLFVLRIL</sequence>
<evidence type="ECO:0000256" key="7">
    <source>
        <dbReference type="ARBA" id="ARBA00023288"/>
    </source>
</evidence>
<keyword evidence="3 8" id="KW-0812">Transmembrane</keyword>
<evidence type="ECO:0000256" key="4">
    <source>
        <dbReference type="ARBA" id="ARBA00022729"/>
    </source>
</evidence>
<organism evidence="10 11">
    <name type="scientific">Cryptolaemus montrouzieri</name>
    <dbReference type="NCBI Taxonomy" id="559131"/>
    <lineage>
        <taxon>Eukaryota</taxon>
        <taxon>Metazoa</taxon>
        <taxon>Ecdysozoa</taxon>
        <taxon>Arthropoda</taxon>
        <taxon>Hexapoda</taxon>
        <taxon>Insecta</taxon>
        <taxon>Pterygota</taxon>
        <taxon>Neoptera</taxon>
        <taxon>Endopterygota</taxon>
        <taxon>Coleoptera</taxon>
        <taxon>Polyphaga</taxon>
        <taxon>Cucujiformia</taxon>
        <taxon>Coccinelloidea</taxon>
        <taxon>Coccinellidae</taxon>
        <taxon>Scymninae</taxon>
        <taxon>Scymnini</taxon>
        <taxon>Cryptolaemus</taxon>
    </lineage>
</organism>
<comment type="caution">
    <text evidence="10">The sequence shown here is derived from an EMBL/GenBank/DDBJ whole genome shotgun (WGS) entry which is preliminary data.</text>
</comment>
<dbReference type="AlphaFoldDB" id="A0ABD2N1Y7"/>
<feature type="transmembrane region" description="Helical" evidence="8">
    <location>
        <begin position="163"/>
        <end position="180"/>
    </location>
</feature>
<keyword evidence="11" id="KW-1185">Reference proteome</keyword>
<keyword evidence="7" id="KW-0449">Lipoprotein</keyword>
<dbReference type="EMBL" id="JABFTP020000062">
    <property type="protein sequence ID" value="KAL3272793.1"/>
    <property type="molecule type" value="Genomic_DNA"/>
</dbReference>
<evidence type="ECO:0000256" key="6">
    <source>
        <dbReference type="ARBA" id="ARBA00023136"/>
    </source>
</evidence>
<dbReference type="Proteomes" id="UP001516400">
    <property type="component" value="Unassembled WGS sequence"/>
</dbReference>
<name>A0ABD2N1Y7_9CUCU</name>
<reference evidence="10 11" key="1">
    <citation type="journal article" date="2021" name="BMC Biol.">
        <title>Horizontally acquired antibacterial genes associated with adaptive radiation of ladybird beetles.</title>
        <authorList>
            <person name="Li H.S."/>
            <person name="Tang X.F."/>
            <person name="Huang Y.H."/>
            <person name="Xu Z.Y."/>
            <person name="Chen M.L."/>
            <person name="Du X.Y."/>
            <person name="Qiu B.Y."/>
            <person name="Chen P.T."/>
            <person name="Zhang W."/>
            <person name="Slipinski A."/>
            <person name="Escalona H.E."/>
            <person name="Waterhouse R.M."/>
            <person name="Zwick A."/>
            <person name="Pang H."/>
        </authorList>
    </citation>
    <scope>NUCLEOTIDE SEQUENCE [LARGE SCALE GENOMIC DNA]</scope>
    <source>
        <strain evidence="10">SYSU2018</strain>
    </source>
</reference>
<keyword evidence="6 8" id="KW-0472">Membrane</keyword>
<evidence type="ECO:0000256" key="5">
    <source>
        <dbReference type="ARBA" id="ARBA00022989"/>
    </source>
</evidence>
<evidence type="ECO:0000256" key="8">
    <source>
        <dbReference type="SAM" id="Phobius"/>
    </source>
</evidence>
<evidence type="ECO:0000313" key="11">
    <source>
        <dbReference type="Proteomes" id="UP001516400"/>
    </source>
</evidence>
<protein>
    <recommendedName>
        <fullName evidence="12">Protein sleepless</fullName>
    </recommendedName>
</protein>
<dbReference type="GO" id="GO:0098552">
    <property type="term" value="C:side of membrane"/>
    <property type="evidence" value="ECO:0007669"/>
    <property type="project" value="UniProtKB-KW"/>
</dbReference>
<evidence type="ECO:0000256" key="9">
    <source>
        <dbReference type="SAM" id="SignalP"/>
    </source>
</evidence>
<feature type="signal peptide" evidence="9">
    <location>
        <begin position="1"/>
        <end position="23"/>
    </location>
</feature>
<keyword evidence="2" id="KW-0325">Glycoprotein</keyword>